<feature type="compositionally biased region" description="Acidic residues" evidence="4">
    <location>
        <begin position="108"/>
        <end position="130"/>
    </location>
</feature>
<comment type="similarity">
    <text evidence="1">Belongs to the CWC15 family.</text>
</comment>
<gene>
    <name evidence="5" type="primary">EOG090X0IT3</name>
</gene>
<accession>A0A9N6ZER5</accession>
<evidence type="ECO:0000256" key="1">
    <source>
        <dbReference type="ARBA" id="ARBA00006644"/>
    </source>
</evidence>
<evidence type="ECO:0000256" key="4">
    <source>
        <dbReference type="SAM" id="MobiDB-lite"/>
    </source>
</evidence>
<dbReference type="PANTHER" id="PTHR12718:SF2">
    <property type="entry name" value="SPLICEOSOME-ASSOCIATED PROTEIN CWC15 HOMOLOG"/>
    <property type="match status" value="1"/>
</dbReference>
<keyword evidence="3" id="KW-0508">mRNA splicing</keyword>
<sequence length="159" mass="17744">MTTASRPTFAPATGGQGRGETALSSMSKQYSSRDLNAHTKLKYRDVGQGSAEELRNRDLKRDLEERERNLKDKAERKDREKERSTKAAAAIPSPQKKSRSEPSSGNLDADDPVEDDSDESNDDEDDDDTAELMAELQRIKAERATEMAKKVRDDLSAQK</sequence>
<dbReference type="PANTHER" id="PTHR12718">
    <property type="entry name" value="CELL CYCLE CONTROL PROTEIN CWF15"/>
    <property type="match status" value="1"/>
</dbReference>
<proteinExistence type="inferred from homology"/>
<evidence type="ECO:0000313" key="5">
    <source>
        <dbReference type="EMBL" id="CAG4635195.1"/>
    </source>
</evidence>
<dbReference type="AlphaFoldDB" id="A0A9N6ZER5"/>
<protein>
    <submittedName>
        <fullName evidence="5">EOG090X0IT3</fullName>
    </submittedName>
</protein>
<dbReference type="GO" id="GO:0071013">
    <property type="term" value="C:catalytic step 2 spliceosome"/>
    <property type="evidence" value="ECO:0007669"/>
    <property type="project" value="TreeGrafter"/>
</dbReference>
<dbReference type="InterPro" id="IPR006973">
    <property type="entry name" value="Cwf_Cwc_15"/>
</dbReference>
<name>A0A9N6ZER5_9CRUS</name>
<reference evidence="5" key="1">
    <citation type="submission" date="2021-04" db="EMBL/GenBank/DDBJ databases">
        <authorList>
            <person name="Cornetti L."/>
        </authorList>
    </citation>
    <scope>NUCLEOTIDE SEQUENCE</scope>
</reference>
<dbReference type="Pfam" id="PF04889">
    <property type="entry name" value="Cwf_Cwc_15"/>
    <property type="match status" value="1"/>
</dbReference>
<feature type="region of interest" description="Disordered" evidence="4">
    <location>
        <begin position="1"/>
        <end position="133"/>
    </location>
</feature>
<dbReference type="GO" id="GO:0003723">
    <property type="term" value="F:RNA binding"/>
    <property type="evidence" value="ECO:0007669"/>
    <property type="project" value="TreeGrafter"/>
</dbReference>
<dbReference type="GO" id="GO:0045292">
    <property type="term" value="P:mRNA cis splicing, via spliceosome"/>
    <property type="evidence" value="ECO:0007669"/>
    <property type="project" value="TreeGrafter"/>
</dbReference>
<feature type="compositionally biased region" description="Polar residues" evidence="4">
    <location>
        <begin position="22"/>
        <end position="34"/>
    </location>
</feature>
<organism evidence="5">
    <name type="scientific">Alona affinis</name>
    <dbReference type="NCBI Taxonomy" id="381656"/>
    <lineage>
        <taxon>Eukaryota</taxon>
        <taxon>Metazoa</taxon>
        <taxon>Ecdysozoa</taxon>
        <taxon>Arthropoda</taxon>
        <taxon>Crustacea</taxon>
        <taxon>Branchiopoda</taxon>
        <taxon>Diplostraca</taxon>
        <taxon>Cladocera</taxon>
        <taxon>Anomopoda</taxon>
        <taxon>Chydoridae</taxon>
        <taxon>Alona</taxon>
    </lineage>
</organism>
<evidence type="ECO:0000256" key="2">
    <source>
        <dbReference type="ARBA" id="ARBA00022664"/>
    </source>
</evidence>
<evidence type="ECO:0000256" key="3">
    <source>
        <dbReference type="ARBA" id="ARBA00023187"/>
    </source>
</evidence>
<feature type="compositionally biased region" description="Basic and acidic residues" evidence="4">
    <location>
        <begin position="52"/>
        <end position="85"/>
    </location>
</feature>
<dbReference type="EMBL" id="OC978540">
    <property type="protein sequence ID" value="CAG4635195.1"/>
    <property type="molecule type" value="Genomic_DNA"/>
</dbReference>
<keyword evidence="2" id="KW-0507">mRNA processing</keyword>